<dbReference type="PANTHER" id="PTHR34460:SF2">
    <property type="entry name" value="OS04G0405500 PROTEIN"/>
    <property type="match status" value="1"/>
</dbReference>
<sequence>MIHIHMEAIKLGVGNGKVNIAAEDDSIDGMQCIDHPYRNNPGGICAFCLQEKLGKLVSSSFPLPIHASSSSSSSPSFRSNVAPSSSSTSTTRHCASSSSSAINTVSTTTAVASSSSLSLSVCPIKNENNGKPFHHEYYSRKTRIPFLLAKKKKKKNTVSGSGSGSATSNNIILKRSKSTATPRRGSSNSLVDADDEYFSPRKRNGFWSFLYLSSKSSAKNLNSKSFRDGNNTATTTAAKLKEKCCSGSSLGRKNDIVIVEEEEENSPNRNSNNNNNNTGSSIERKVSRSRSVGCGSRSFSGDFFERISTGFGDCTLRRVESQREGKSKVVSSSSTGIASVNANGDHHHHHCMKERVLRRCGGIFSGFMMTSSSSSNSSNSSYWVSSNSADETVNGGKQGSVSISQNNNRGGRSWGWAFASPMRAFSSKSSSKENHHNKRDIIRDANDKINATPNLSAMPSLLAARG</sequence>
<proteinExistence type="predicted"/>
<dbReference type="Gramene" id="Psat04G0095600-T1">
    <property type="protein sequence ID" value="KAI5415737.1"/>
    <property type="gene ID" value="KIW84_040956"/>
</dbReference>
<feature type="region of interest" description="Disordered" evidence="1">
    <location>
        <begin position="322"/>
        <end position="346"/>
    </location>
</feature>
<evidence type="ECO:0000256" key="1">
    <source>
        <dbReference type="SAM" id="MobiDB-lite"/>
    </source>
</evidence>
<evidence type="ECO:0000313" key="2">
    <source>
        <dbReference type="EMBL" id="KAI5415737.1"/>
    </source>
</evidence>
<keyword evidence="3" id="KW-1185">Reference proteome</keyword>
<comment type="caution">
    <text evidence="2">The sequence shown here is derived from an EMBL/GenBank/DDBJ whole genome shotgun (WGS) entry which is preliminary data.</text>
</comment>
<feature type="compositionally biased region" description="Low complexity" evidence="1">
    <location>
        <begin position="267"/>
        <end position="281"/>
    </location>
</feature>
<evidence type="ECO:0008006" key="4">
    <source>
        <dbReference type="Google" id="ProtNLM"/>
    </source>
</evidence>
<feature type="region of interest" description="Disordered" evidence="1">
    <location>
        <begin position="152"/>
        <end position="193"/>
    </location>
</feature>
<dbReference type="Proteomes" id="UP001058974">
    <property type="component" value="Chromosome 4"/>
</dbReference>
<evidence type="ECO:0000313" key="3">
    <source>
        <dbReference type="Proteomes" id="UP001058974"/>
    </source>
</evidence>
<accession>A0A9D4X8P7</accession>
<feature type="region of interest" description="Disordered" evidence="1">
    <location>
        <begin position="260"/>
        <end position="287"/>
    </location>
</feature>
<feature type="region of interest" description="Disordered" evidence="1">
    <location>
        <begin position="67"/>
        <end position="99"/>
    </location>
</feature>
<dbReference type="AlphaFoldDB" id="A0A9D4X8P7"/>
<dbReference type="EMBL" id="JAMSHJ010000004">
    <property type="protein sequence ID" value="KAI5415737.1"/>
    <property type="molecule type" value="Genomic_DNA"/>
</dbReference>
<reference evidence="2 3" key="1">
    <citation type="journal article" date="2022" name="Nat. Genet.">
        <title>Improved pea reference genome and pan-genome highlight genomic features and evolutionary characteristics.</title>
        <authorList>
            <person name="Yang T."/>
            <person name="Liu R."/>
            <person name="Luo Y."/>
            <person name="Hu S."/>
            <person name="Wang D."/>
            <person name="Wang C."/>
            <person name="Pandey M.K."/>
            <person name="Ge S."/>
            <person name="Xu Q."/>
            <person name="Li N."/>
            <person name="Li G."/>
            <person name="Huang Y."/>
            <person name="Saxena R.K."/>
            <person name="Ji Y."/>
            <person name="Li M."/>
            <person name="Yan X."/>
            <person name="He Y."/>
            <person name="Liu Y."/>
            <person name="Wang X."/>
            <person name="Xiang C."/>
            <person name="Varshney R.K."/>
            <person name="Ding H."/>
            <person name="Gao S."/>
            <person name="Zong X."/>
        </authorList>
    </citation>
    <scope>NUCLEOTIDE SEQUENCE [LARGE SCALE GENOMIC DNA]</scope>
    <source>
        <strain evidence="2 3">cv. Zhongwan 6</strain>
    </source>
</reference>
<name>A0A9D4X8P7_PEA</name>
<organism evidence="2 3">
    <name type="scientific">Pisum sativum</name>
    <name type="common">Garden pea</name>
    <name type="synonym">Lathyrus oleraceus</name>
    <dbReference type="NCBI Taxonomy" id="3888"/>
    <lineage>
        <taxon>Eukaryota</taxon>
        <taxon>Viridiplantae</taxon>
        <taxon>Streptophyta</taxon>
        <taxon>Embryophyta</taxon>
        <taxon>Tracheophyta</taxon>
        <taxon>Spermatophyta</taxon>
        <taxon>Magnoliopsida</taxon>
        <taxon>eudicotyledons</taxon>
        <taxon>Gunneridae</taxon>
        <taxon>Pentapetalae</taxon>
        <taxon>rosids</taxon>
        <taxon>fabids</taxon>
        <taxon>Fabales</taxon>
        <taxon>Fabaceae</taxon>
        <taxon>Papilionoideae</taxon>
        <taxon>50 kb inversion clade</taxon>
        <taxon>NPAAA clade</taxon>
        <taxon>Hologalegina</taxon>
        <taxon>IRL clade</taxon>
        <taxon>Fabeae</taxon>
        <taxon>Lathyrus</taxon>
    </lineage>
</organism>
<feature type="compositionally biased region" description="Basic and acidic residues" evidence="1">
    <location>
        <begin position="430"/>
        <end position="447"/>
    </location>
</feature>
<feature type="region of interest" description="Disordered" evidence="1">
    <location>
        <begin position="425"/>
        <end position="466"/>
    </location>
</feature>
<dbReference type="PANTHER" id="PTHR34460">
    <property type="entry name" value="VITELLOGENIN-LIKE PROTEIN"/>
    <property type="match status" value="1"/>
</dbReference>
<protein>
    <recommendedName>
        <fullName evidence="4">Vitellogenin-like protein</fullName>
    </recommendedName>
</protein>
<gene>
    <name evidence="2" type="ORF">KIW84_040956</name>
</gene>
<dbReference type="OrthoDB" id="1693686at2759"/>
<feature type="compositionally biased region" description="Polar residues" evidence="1">
    <location>
        <begin position="178"/>
        <end position="190"/>
    </location>
</feature>